<dbReference type="GO" id="GO:0006580">
    <property type="term" value="P:ethanolamine metabolic process"/>
    <property type="evidence" value="ECO:0007669"/>
    <property type="project" value="TreeGrafter"/>
</dbReference>
<proteinExistence type="predicted"/>
<evidence type="ECO:0000313" key="3">
    <source>
        <dbReference type="EMBL" id="MBB6142990.1"/>
    </source>
</evidence>
<dbReference type="GO" id="GO:0005886">
    <property type="term" value="C:plasma membrane"/>
    <property type="evidence" value="ECO:0007669"/>
    <property type="project" value="TreeGrafter"/>
</dbReference>
<feature type="signal peptide" evidence="1">
    <location>
        <begin position="1"/>
        <end position="24"/>
    </location>
</feature>
<dbReference type="GO" id="GO:0008889">
    <property type="term" value="F:glycerophosphodiester phosphodiesterase activity"/>
    <property type="evidence" value="ECO:0007669"/>
    <property type="project" value="TreeGrafter"/>
</dbReference>
<dbReference type="GO" id="GO:0006644">
    <property type="term" value="P:phospholipid metabolic process"/>
    <property type="evidence" value="ECO:0007669"/>
    <property type="project" value="TreeGrafter"/>
</dbReference>
<dbReference type="Gene3D" id="3.20.20.190">
    <property type="entry name" value="Phosphatidylinositol (PI) phosphodiesterase"/>
    <property type="match status" value="1"/>
</dbReference>
<dbReference type="Pfam" id="PF03009">
    <property type="entry name" value="GDPD"/>
    <property type="match status" value="1"/>
</dbReference>
<dbReference type="PANTHER" id="PTHR46320:SF1">
    <property type="entry name" value="GLYCEROPHOSPHODIESTER PHOSPHODIESTERASE 1"/>
    <property type="match status" value="1"/>
</dbReference>
<dbReference type="Proteomes" id="UP000538666">
    <property type="component" value="Unassembled WGS sequence"/>
</dbReference>
<keyword evidence="1" id="KW-0732">Signal</keyword>
<gene>
    <name evidence="3" type="ORF">HNQ77_000934</name>
</gene>
<dbReference type="InterPro" id="IPR030395">
    <property type="entry name" value="GP_PDE_dom"/>
</dbReference>
<accession>A0A841JPB2</accession>
<evidence type="ECO:0000259" key="2">
    <source>
        <dbReference type="Pfam" id="PF03009"/>
    </source>
</evidence>
<dbReference type="InterPro" id="IPR017946">
    <property type="entry name" value="PLC-like_Pdiesterase_TIM-brl"/>
</dbReference>
<dbReference type="PANTHER" id="PTHR46320">
    <property type="entry name" value="GLYCEROPHOSPHODIESTER PHOSPHODIESTERASE 1"/>
    <property type="match status" value="1"/>
</dbReference>
<keyword evidence="4" id="KW-1185">Reference proteome</keyword>
<evidence type="ECO:0000256" key="1">
    <source>
        <dbReference type="SAM" id="SignalP"/>
    </source>
</evidence>
<dbReference type="RefSeq" id="WP_050061940.1">
    <property type="nucleotide sequence ID" value="NZ_JACHEK010000002.1"/>
</dbReference>
<feature type="chain" id="PRO_5032829633" evidence="1">
    <location>
        <begin position="25"/>
        <end position="460"/>
    </location>
</feature>
<sequence>MPNNSWFKTLFFVLALSGSIIMHAQSSGTSSNTGTSGVSLGPGYDTDHILSAMYNRHSDLVIVAAHRGLHSILDDNGNACCVTTLPNSSIKLDFSKTPENSLQSIYNAALMGIEAIELDVRLTQDGVPILTHDSTWGRETNVGNADGKCCFDPWGPGPGLSVPDGDPGELGGGVSNVGGQEAAGLNPNVSGWSNASVQDTLKLRTSTNFAWSTWNEAPPTLQAAIDYIGHNNIQAVFTLDVKDGTSLQAVWKLIAQTGFYRVAILKYDAAYTYMWPATLQSDFNKLMYVTKNSSDPDSNYVKVMPVYQTSGIAPGRFGSEPRELASMQAYNAFPFTAGMEVDLKQNPGILTSLYNWGDSGTPRALANFNPYKEWVASGADQTNYVNYQFFNSNGYCCSFLSQYFYNGAPNGQPSDTADQRPDWSFILANRNGFNFITTDNPLAMGSYLWQRGQRNTSYFF</sequence>
<dbReference type="SUPFAM" id="SSF51695">
    <property type="entry name" value="PLC-like phosphodiesterases"/>
    <property type="match status" value="1"/>
</dbReference>
<dbReference type="EMBL" id="JACHEK010000002">
    <property type="protein sequence ID" value="MBB6142990.1"/>
    <property type="molecule type" value="Genomic_DNA"/>
</dbReference>
<evidence type="ECO:0000313" key="4">
    <source>
        <dbReference type="Proteomes" id="UP000538666"/>
    </source>
</evidence>
<comment type="caution">
    <text evidence="3">The sequence shown here is derived from an EMBL/GenBank/DDBJ whole genome shotgun (WGS) entry which is preliminary data.</text>
</comment>
<protein>
    <submittedName>
        <fullName evidence="3">Glycerophosphoryl diester phosphodiesterase</fullName>
    </submittedName>
</protein>
<feature type="domain" description="GP-PDE" evidence="2">
    <location>
        <begin position="96"/>
        <end position="173"/>
    </location>
</feature>
<name>A0A841JPB2_9BACT</name>
<dbReference type="OrthoDB" id="384721at2"/>
<dbReference type="GO" id="GO:0070291">
    <property type="term" value="P:N-acylethanolamine metabolic process"/>
    <property type="evidence" value="ECO:0007669"/>
    <property type="project" value="TreeGrafter"/>
</dbReference>
<reference evidence="3 4" key="1">
    <citation type="submission" date="2020-08" db="EMBL/GenBank/DDBJ databases">
        <title>Genomic Encyclopedia of Type Strains, Phase IV (KMG-IV): sequencing the most valuable type-strain genomes for metagenomic binning, comparative biology and taxonomic classification.</title>
        <authorList>
            <person name="Goeker M."/>
        </authorList>
    </citation>
    <scope>NUCLEOTIDE SEQUENCE [LARGE SCALE GENOMIC DNA]</scope>
    <source>
        <strain evidence="3 4">DSM 103733</strain>
    </source>
</reference>
<organism evidence="3 4">
    <name type="scientific">Silvibacterium bohemicum</name>
    <dbReference type="NCBI Taxonomy" id="1577686"/>
    <lineage>
        <taxon>Bacteria</taxon>
        <taxon>Pseudomonadati</taxon>
        <taxon>Acidobacteriota</taxon>
        <taxon>Terriglobia</taxon>
        <taxon>Terriglobales</taxon>
        <taxon>Acidobacteriaceae</taxon>
        <taxon>Silvibacterium</taxon>
    </lineage>
</organism>
<dbReference type="AlphaFoldDB" id="A0A841JPB2"/>